<evidence type="ECO:0000259" key="2">
    <source>
        <dbReference type="SMART" id="SM00563"/>
    </source>
</evidence>
<organism evidence="3 4">
    <name type="scientific">Taishania pollutisoli</name>
    <dbReference type="NCBI Taxonomy" id="2766479"/>
    <lineage>
        <taxon>Bacteria</taxon>
        <taxon>Pseudomonadati</taxon>
        <taxon>Bacteroidota</taxon>
        <taxon>Flavobacteriia</taxon>
        <taxon>Flavobacteriales</taxon>
        <taxon>Crocinitomicaceae</taxon>
        <taxon>Taishania</taxon>
    </lineage>
</organism>
<evidence type="ECO:0000256" key="1">
    <source>
        <dbReference type="SAM" id="Phobius"/>
    </source>
</evidence>
<dbReference type="InterPro" id="IPR002123">
    <property type="entry name" value="Plipid/glycerol_acylTrfase"/>
</dbReference>
<feature type="domain" description="Phospholipid/glycerol acyltransferase" evidence="2">
    <location>
        <begin position="35"/>
        <end position="163"/>
    </location>
</feature>
<dbReference type="CDD" id="cd07992">
    <property type="entry name" value="LPLAT_AAK14816-like"/>
    <property type="match status" value="1"/>
</dbReference>
<dbReference type="PANTHER" id="PTHR31605">
    <property type="entry name" value="GLYCEROL-3-PHOSPHATE O-ACYLTRANSFERASE 1"/>
    <property type="match status" value="1"/>
</dbReference>
<comment type="caution">
    <text evidence="3">The sequence shown here is derived from an EMBL/GenBank/DDBJ whole genome shotgun (WGS) entry which is preliminary data.</text>
</comment>
<dbReference type="SUPFAM" id="SSF69593">
    <property type="entry name" value="Glycerol-3-phosphate (1)-acyltransferase"/>
    <property type="match status" value="1"/>
</dbReference>
<dbReference type="GO" id="GO:0008654">
    <property type="term" value="P:phospholipid biosynthetic process"/>
    <property type="evidence" value="ECO:0007669"/>
    <property type="project" value="TreeGrafter"/>
</dbReference>
<keyword evidence="3" id="KW-0012">Acyltransferase</keyword>
<reference evidence="3" key="1">
    <citation type="submission" date="2020-09" db="EMBL/GenBank/DDBJ databases">
        <title>Taishania pollutisoli gen. nov., sp. nov., Isolated from Tetrabromobisphenol A-Contaminated Soil.</title>
        <authorList>
            <person name="Chen Q."/>
        </authorList>
    </citation>
    <scope>NUCLEOTIDE SEQUENCE</scope>
    <source>
        <strain evidence="3">CZZ-1</strain>
    </source>
</reference>
<feature type="transmembrane region" description="Helical" evidence="1">
    <location>
        <begin position="377"/>
        <end position="397"/>
    </location>
</feature>
<dbReference type="Pfam" id="PF01553">
    <property type="entry name" value="Acyltransferase"/>
    <property type="match status" value="1"/>
</dbReference>
<dbReference type="InterPro" id="IPR052744">
    <property type="entry name" value="GPAT/DAPAT"/>
</dbReference>
<sequence>MLYRILKVLMRIGINLYYSEIKVRNERYLEHTGPMIIIANHPNTLVDALLIGIISPRPIYYMTKATFFNNKLKMRILRSLNMIPVNRATEAKTQGVDNSSTLEECYRLLAEGKTLVIFPEGNSQMELLLRQLKSGAARIALESELRGNGTLNLKVVPVGLMYTQGEKFRSSIMVNFGNGIGVTHYLEEFRENQSSAARKLTEEFRKLLEGVLVTTQNKEQEALVTALSDALKSRYLHNASDVESEVGFMKKIRDRIEVLTLEKPKKVEQIQQLLWNLNWKTQKLEIKNDFLDRGLRSSMFIRQIITSFIGLIIGFPVYLFGLIHNILPFKFTDFIIPKITKSKEFYAPLAILIGLIIYPLNYAFFAILFYQLFQPELWLLVVYCVLMPVLGFFAYSFSKYMQHISYKLNYIFLLMNKKEVILEMKEQRKQLFQLIFED</sequence>
<keyword evidence="1" id="KW-1133">Transmembrane helix</keyword>
<name>A0A8J6TT15_9FLAO</name>
<dbReference type="GO" id="GO:0004366">
    <property type="term" value="F:glycerol-3-phosphate O-acyltransferase activity"/>
    <property type="evidence" value="ECO:0007669"/>
    <property type="project" value="TreeGrafter"/>
</dbReference>
<keyword evidence="4" id="KW-1185">Reference proteome</keyword>
<proteinExistence type="predicted"/>
<dbReference type="AlphaFoldDB" id="A0A8J6TT15"/>
<feature type="transmembrane region" description="Helical" evidence="1">
    <location>
        <begin position="304"/>
        <end position="324"/>
    </location>
</feature>
<dbReference type="GO" id="GO:0016287">
    <property type="term" value="F:glycerone-phosphate O-acyltransferase activity"/>
    <property type="evidence" value="ECO:0007669"/>
    <property type="project" value="TreeGrafter"/>
</dbReference>
<evidence type="ECO:0000313" key="4">
    <source>
        <dbReference type="Proteomes" id="UP000652681"/>
    </source>
</evidence>
<gene>
    <name evidence="3" type="ORF">H9Y05_06665</name>
</gene>
<keyword evidence="1" id="KW-0472">Membrane</keyword>
<keyword evidence="1" id="KW-0812">Transmembrane</keyword>
<accession>A0A8J6TT15</accession>
<protein>
    <submittedName>
        <fullName evidence="3">1-acyl-sn-glycerol-3-phosphate acyltransferase</fullName>
    </submittedName>
</protein>
<evidence type="ECO:0000313" key="3">
    <source>
        <dbReference type="EMBL" id="MBC9812159.1"/>
    </source>
</evidence>
<dbReference type="SMART" id="SM00563">
    <property type="entry name" value="PlsC"/>
    <property type="match status" value="1"/>
</dbReference>
<keyword evidence="3" id="KW-0808">Transferase</keyword>
<dbReference type="PANTHER" id="PTHR31605:SF0">
    <property type="entry name" value="GLYCEROL-3-PHOSPHATE O-ACYLTRANSFERASE 1"/>
    <property type="match status" value="1"/>
</dbReference>
<dbReference type="EMBL" id="JACVEL010000003">
    <property type="protein sequence ID" value="MBC9812159.1"/>
    <property type="molecule type" value="Genomic_DNA"/>
</dbReference>
<feature type="transmembrane region" description="Helical" evidence="1">
    <location>
        <begin position="345"/>
        <end position="371"/>
    </location>
</feature>
<dbReference type="Proteomes" id="UP000652681">
    <property type="component" value="Unassembled WGS sequence"/>
</dbReference>
<dbReference type="RefSeq" id="WP_216713839.1">
    <property type="nucleotide sequence ID" value="NZ_JACVEL010000003.1"/>
</dbReference>